<comment type="caution">
    <text evidence="2">The sequence shown here is derived from an EMBL/GenBank/DDBJ whole genome shotgun (WGS) entry which is preliminary data.</text>
</comment>
<feature type="domain" description="Aminoglycoside phosphotransferase" evidence="1">
    <location>
        <begin position="32"/>
        <end position="274"/>
    </location>
</feature>
<keyword evidence="2" id="KW-0418">Kinase</keyword>
<dbReference type="Pfam" id="PF01636">
    <property type="entry name" value="APH"/>
    <property type="match status" value="1"/>
</dbReference>
<dbReference type="Gene3D" id="3.90.1200.10">
    <property type="match status" value="1"/>
</dbReference>
<dbReference type="InterPro" id="IPR002575">
    <property type="entry name" value="Aminoglycoside_PTrfase"/>
</dbReference>
<dbReference type="EMBL" id="MU157833">
    <property type="protein sequence ID" value="KAF9532105.1"/>
    <property type="molecule type" value="Genomic_DNA"/>
</dbReference>
<evidence type="ECO:0000313" key="3">
    <source>
        <dbReference type="Proteomes" id="UP000807306"/>
    </source>
</evidence>
<keyword evidence="3" id="KW-1185">Reference proteome</keyword>
<gene>
    <name evidence="2" type="ORF">CPB83DRAFT_848354</name>
</gene>
<dbReference type="GO" id="GO:0016301">
    <property type="term" value="F:kinase activity"/>
    <property type="evidence" value="ECO:0007669"/>
    <property type="project" value="UniProtKB-KW"/>
</dbReference>
<dbReference type="Proteomes" id="UP000807306">
    <property type="component" value="Unassembled WGS sequence"/>
</dbReference>
<reference evidence="2" key="1">
    <citation type="submission" date="2020-11" db="EMBL/GenBank/DDBJ databases">
        <authorList>
            <consortium name="DOE Joint Genome Institute"/>
            <person name="Ahrendt S."/>
            <person name="Riley R."/>
            <person name="Andreopoulos W."/>
            <person name="Labutti K."/>
            <person name="Pangilinan J."/>
            <person name="Ruiz-Duenas F.J."/>
            <person name="Barrasa J.M."/>
            <person name="Sanchez-Garcia M."/>
            <person name="Camarero S."/>
            <person name="Miyauchi S."/>
            <person name="Serrano A."/>
            <person name="Linde D."/>
            <person name="Babiker R."/>
            <person name="Drula E."/>
            <person name="Ayuso-Fernandez I."/>
            <person name="Pacheco R."/>
            <person name="Padilla G."/>
            <person name="Ferreira P."/>
            <person name="Barriuso J."/>
            <person name="Kellner H."/>
            <person name="Castanera R."/>
            <person name="Alfaro M."/>
            <person name="Ramirez L."/>
            <person name="Pisabarro A.G."/>
            <person name="Kuo A."/>
            <person name="Tritt A."/>
            <person name="Lipzen A."/>
            <person name="He G."/>
            <person name="Yan M."/>
            <person name="Ng V."/>
            <person name="Cullen D."/>
            <person name="Martin F."/>
            <person name="Rosso M.-N."/>
            <person name="Henrissat B."/>
            <person name="Hibbett D."/>
            <person name="Martinez A.T."/>
            <person name="Grigoriev I.V."/>
        </authorList>
    </citation>
    <scope>NUCLEOTIDE SEQUENCE</scope>
    <source>
        <strain evidence="2">CBS 506.95</strain>
    </source>
</reference>
<evidence type="ECO:0000259" key="1">
    <source>
        <dbReference type="Pfam" id="PF01636"/>
    </source>
</evidence>
<dbReference type="OrthoDB" id="25129at2759"/>
<sequence length="363" mass="40494">MSSTTPATTYDPSSILGVREYLRNSPYDCTDIEELSGGTANYVFRLKLIQPFEGRETLVLKHAKPFVKDHKDFAFGLDRQKYEVAALRQVRAWLPVDSIVTVPEVHRFDEEAHAIIMDDAGAGSLPLKEFMQKGKVTTTSAAQIGAALGLFLGELHKWGKGNETACEAVRENQQAKNISSYIFYGRMRQTLTGAQVPLLSEPPLGIEESDLQVLDEIAKETQQTMLAASDEFIMGDFWPGNIMISLDGTGDLRQIFILDWELVKTGLPSADIGQFSAEIHLLRRFHPDACGETSTILLKSFLQEYKRVGKPTDEIMRRATVQVGAHLIDLTARVKWGEKELTRTVVREGVRMLVDGSDVLEFS</sequence>
<name>A0A9P6ENG6_9AGAR</name>
<dbReference type="InterPro" id="IPR011009">
    <property type="entry name" value="Kinase-like_dom_sf"/>
</dbReference>
<dbReference type="Gene3D" id="3.30.200.20">
    <property type="entry name" value="Phosphorylase Kinase, domain 1"/>
    <property type="match status" value="1"/>
</dbReference>
<proteinExistence type="predicted"/>
<dbReference type="AlphaFoldDB" id="A0A9P6ENG6"/>
<protein>
    <submittedName>
        <fullName evidence="2">Kinase-like domain-containing protein</fullName>
    </submittedName>
</protein>
<keyword evidence="2" id="KW-0808">Transferase</keyword>
<evidence type="ECO:0000313" key="2">
    <source>
        <dbReference type="EMBL" id="KAF9532105.1"/>
    </source>
</evidence>
<organism evidence="2 3">
    <name type="scientific">Crepidotus variabilis</name>
    <dbReference type="NCBI Taxonomy" id="179855"/>
    <lineage>
        <taxon>Eukaryota</taxon>
        <taxon>Fungi</taxon>
        <taxon>Dikarya</taxon>
        <taxon>Basidiomycota</taxon>
        <taxon>Agaricomycotina</taxon>
        <taxon>Agaricomycetes</taxon>
        <taxon>Agaricomycetidae</taxon>
        <taxon>Agaricales</taxon>
        <taxon>Agaricineae</taxon>
        <taxon>Crepidotaceae</taxon>
        <taxon>Crepidotus</taxon>
    </lineage>
</organism>
<dbReference type="SUPFAM" id="SSF56112">
    <property type="entry name" value="Protein kinase-like (PK-like)"/>
    <property type="match status" value="1"/>
</dbReference>
<accession>A0A9P6ENG6</accession>